<dbReference type="PANTHER" id="PTHR39336">
    <property type="entry name" value="PYRIDOXAMINE PHOSPHATE OXIDASE FAMILY PROTEIN (AFU_ORTHOLOGUE AFUA_6G11440)"/>
    <property type="match status" value="1"/>
</dbReference>
<dbReference type="InterPro" id="IPR005198">
    <property type="entry name" value="Glyco_hydro_76"/>
</dbReference>
<organism evidence="4 5">
    <name type="scientific">Tetrapyrgos nigripes</name>
    <dbReference type="NCBI Taxonomy" id="182062"/>
    <lineage>
        <taxon>Eukaryota</taxon>
        <taxon>Fungi</taxon>
        <taxon>Dikarya</taxon>
        <taxon>Basidiomycota</taxon>
        <taxon>Agaricomycotina</taxon>
        <taxon>Agaricomycetes</taxon>
        <taxon>Agaricomycetidae</taxon>
        <taxon>Agaricales</taxon>
        <taxon>Marasmiineae</taxon>
        <taxon>Marasmiaceae</taxon>
        <taxon>Tetrapyrgos</taxon>
    </lineage>
</organism>
<feature type="domain" description="Pyridoxamine 5'-phosphate oxidase N-terminal" evidence="3">
    <location>
        <begin position="148"/>
        <end position="264"/>
    </location>
</feature>
<dbReference type="Gene3D" id="1.50.10.20">
    <property type="match status" value="1"/>
</dbReference>
<feature type="region of interest" description="Disordered" evidence="1">
    <location>
        <begin position="818"/>
        <end position="846"/>
    </location>
</feature>
<keyword evidence="2" id="KW-0472">Membrane</keyword>
<feature type="transmembrane region" description="Helical" evidence="2">
    <location>
        <begin position="852"/>
        <end position="876"/>
    </location>
</feature>
<dbReference type="PANTHER" id="PTHR39336:SF3">
    <property type="entry name" value="PYRIDOXAMINE PHOSPHATE OXIDASE"/>
    <property type="match status" value="1"/>
</dbReference>
<keyword evidence="2" id="KW-0812">Transmembrane</keyword>
<dbReference type="Pfam" id="PF03663">
    <property type="entry name" value="Glyco_hydro_76"/>
    <property type="match status" value="1"/>
</dbReference>
<sequence>MERRILDSFDWTFISCRRPGSWDTSSNGLPLAFRDGSAMEEQNFRGKKSFWRFQKNLLSDQRIGSRNADFPFMEVDPAIIQIWFIVRVDDFIISSPHHHHCRPPHIPSSTCLSGSASSNQANAYSSYKQIFWRMGQFFDSIPPSLIPWIQKQQIFWVATAPLSKDGHVNLSPKCTRGMFYVFDEKTVWYEDMTGSGVETISHIRENGRVTILFTAFEGPPRIVRLFGTGIIHEFGSTEYNTLIPPETRQPGSRAVIMVDVHKVGTACGYSIPFFDFKSHRNQLHQWAVKKEVFDTSFDPLAPSESDNPSLTRNGAVQLTKLSHSTDFHASPSAGLLSEKGIRSYWLAHNAHSIDGIPGLATAPMCELAKSKEVWGFTSRRTYTSDQFASESMDSPVGNGSGTGTGGIIREKDRIHKSKTKGSLGDSSFWMGVGVGVGVMGVWMSVLGQDFSPPSIWQEPDLNTTLADRAKTAGDGLNEALLSFDESKAVFPVTPDIPVLPAYLFYELAKFDLLTNDTQYKSKLQGYYNVVKNVHVNFGGYTLLMNLSVQAYYAYRDDSFLQFAEDAWNYGLGFTITQDEVDAGKLNVKDITLPDGGQCNSSSIVGGTFFNSDVNDPYLAGLGTGAFFVLSSLLAEATSDPKYRTAATQSAQFIHTFLLDPNSNMIFDGFNADSCSSFNQDLFSYNTGLAIEGLAMLVSQTGDSTMGQWLKDILSASILKANWLSSHGIVQTPDDVQPQYLMLGMSAAYNYTTDSTIKDFVGKFITVQYNAIIHHATSDGSNLYGKDWTGPPLVQTSPRSQTAALSVLVNALALPDVASDSSDGGNGSGSSDGGGDGSTNATTSGTASKSNTAAIIGGAVGGAAFALLVLLGVWVLFRRRRARQTLKDHQRASIPYPVVTPYRDDGDFPMTERTRSENTGSNSAAYLTTVPLRTHIREGGSGNGYRGGKLGVANHTEAHHDEVASDTPPSLPPQNGNNMSTEELVRLLNQRLQGGESRSSGSEPDAPPAYHKI</sequence>
<dbReference type="Gene3D" id="2.30.110.10">
    <property type="entry name" value="Electron Transport, Fmn-binding Protein, Chain A"/>
    <property type="match status" value="1"/>
</dbReference>
<proteinExistence type="predicted"/>
<name>A0A8H5LSE5_9AGAR</name>
<evidence type="ECO:0000256" key="2">
    <source>
        <dbReference type="SAM" id="Phobius"/>
    </source>
</evidence>
<feature type="region of interest" description="Disordered" evidence="1">
    <location>
        <begin position="387"/>
        <end position="407"/>
    </location>
</feature>
<protein>
    <recommendedName>
        <fullName evidence="3">Pyridoxamine 5'-phosphate oxidase N-terminal domain-containing protein</fullName>
    </recommendedName>
</protein>
<feature type="compositionally biased region" description="Low complexity" evidence="1">
    <location>
        <begin position="837"/>
        <end position="846"/>
    </location>
</feature>
<dbReference type="InterPro" id="IPR011576">
    <property type="entry name" value="Pyridox_Oxase_N"/>
</dbReference>
<dbReference type="GO" id="GO:0005975">
    <property type="term" value="P:carbohydrate metabolic process"/>
    <property type="evidence" value="ECO:0007669"/>
    <property type="project" value="InterPro"/>
</dbReference>
<evidence type="ECO:0000313" key="5">
    <source>
        <dbReference type="Proteomes" id="UP000559256"/>
    </source>
</evidence>
<keyword evidence="2" id="KW-1133">Transmembrane helix</keyword>
<dbReference type="Proteomes" id="UP000559256">
    <property type="component" value="Unassembled WGS sequence"/>
</dbReference>
<keyword evidence="5" id="KW-1185">Reference proteome</keyword>
<feature type="compositionally biased region" description="Polar residues" evidence="1">
    <location>
        <begin position="989"/>
        <end position="1001"/>
    </location>
</feature>
<feature type="region of interest" description="Disordered" evidence="1">
    <location>
        <begin position="958"/>
        <end position="1012"/>
    </location>
</feature>
<dbReference type="EMBL" id="JAACJM010000018">
    <property type="protein sequence ID" value="KAF5367763.1"/>
    <property type="molecule type" value="Genomic_DNA"/>
</dbReference>
<accession>A0A8H5LSE5</accession>
<dbReference type="OrthoDB" id="3068171at2759"/>
<reference evidence="4 5" key="1">
    <citation type="journal article" date="2020" name="ISME J.">
        <title>Uncovering the hidden diversity of litter-decomposition mechanisms in mushroom-forming fungi.</title>
        <authorList>
            <person name="Floudas D."/>
            <person name="Bentzer J."/>
            <person name="Ahren D."/>
            <person name="Johansson T."/>
            <person name="Persson P."/>
            <person name="Tunlid A."/>
        </authorList>
    </citation>
    <scope>NUCLEOTIDE SEQUENCE [LARGE SCALE GENOMIC DNA]</scope>
    <source>
        <strain evidence="4 5">CBS 291.85</strain>
    </source>
</reference>
<evidence type="ECO:0000313" key="4">
    <source>
        <dbReference type="EMBL" id="KAF5367763.1"/>
    </source>
</evidence>
<gene>
    <name evidence="4" type="ORF">D9758_009841</name>
</gene>
<dbReference type="AlphaFoldDB" id="A0A8H5LSE5"/>
<dbReference type="Pfam" id="PF01243">
    <property type="entry name" value="PNPOx_N"/>
    <property type="match status" value="1"/>
</dbReference>
<evidence type="ECO:0000259" key="3">
    <source>
        <dbReference type="Pfam" id="PF01243"/>
    </source>
</evidence>
<dbReference type="SUPFAM" id="SSF50475">
    <property type="entry name" value="FMN-binding split barrel"/>
    <property type="match status" value="1"/>
</dbReference>
<evidence type="ECO:0000256" key="1">
    <source>
        <dbReference type="SAM" id="MobiDB-lite"/>
    </source>
</evidence>
<feature type="compositionally biased region" description="Gly residues" evidence="1">
    <location>
        <begin position="823"/>
        <end position="836"/>
    </location>
</feature>
<dbReference type="InterPro" id="IPR012349">
    <property type="entry name" value="Split_barrel_FMN-bd"/>
</dbReference>
<dbReference type="InterPro" id="IPR008928">
    <property type="entry name" value="6-hairpin_glycosidase_sf"/>
</dbReference>
<dbReference type="SUPFAM" id="SSF48208">
    <property type="entry name" value="Six-hairpin glycosidases"/>
    <property type="match status" value="1"/>
</dbReference>
<comment type="caution">
    <text evidence="4">The sequence shown here is derived from an EMBL/GenBank/DDBJ whole genome shotgun (WGS) entry which is preliminary data.</text>
</comment>